<dbReference type="PANTHER" id="PTHR19848:SF8">
    <property type="entry name" value="F-BOX AND WD REPEAT DOMAIN CONTAINING 7"/>
    <property type="match status" value="1"/>
</dbReference>
<dbReference type="PROSITE" id="PS50294">
    <property type="entry name" value="WD_REPEATS_REGION"/>
    <property type="match status" value="8"/>
</dbReference>
<dbReference type="CDD" id="cd00200">
    <property type="entry name" value="WD40"/>
    <property type="match status" value="2"/>
</dbReference>
<dbReference type="Pfam" id="PF00400">
    <property type="entry name" value="WD40"/>
    <property type="match status" value="11"/>
</dbReference>
<dbReference type="SMART" id="SM00255">
    <property type="entry name" value="TIR"/>
    <property type="match status" value="3"/>
</dbReference>
<feature type="domain" description="TIR" evidence="5">
    <location>
        <begin position="410"/>
        <end position="535"/>
    </location>
</feature>
<feature type="repeat" description="WD" evidence="3">
    <location>
        <begin position="988"/>
        <end position="1023"/>
    </location>
</feature>
<keyword evidence="4" id="KW-1133">Transmembrane helix</keyword>
<dbReference type="Gene3D" id="2.130.10.10">
    <property type="entry name" value="YVTN repeat-like/Quinoprotein amine dehydrogenase"/>
    <property type="match status" value="3"/>
</dbReference>
<proteinExistence type="predicted"/>
<feature type="repeat" description="WD" evidence="3">
    <location>
        <begin position="947"/>
        <end position="988"/>
    </location>
</feature>
<feature type="repeat" description="WD" evidence="3">
    <location>
        <begin position="1170"/>
        <end position="1204"/>
    </location>
</feature>
<comment type="caution">
    <text evidence="6">The sequence shown here is derived from an EMBL/GenBank/DDBJ whole genome shotgun (WGS) entry which is preliminary data.</text>
</comment>
<dbReference type="SUPFAM" id="SSF50978">
    <property type="entry name" value="WD40 repeat-like"/>
    <property type="match status" value="2"/>
</dbReference>
<feature type="repeat" description="WD" evidence="3">
    <location>
        <begin position="731"/>
        <end position="763"/>
    </location>
</feature>
<evidence type="ECO:0000256" key="1">
    <source>
        <dbReference type="ARBA" id="ARBA00022574"/>
    </source>
</evidence>
<dbReference type="Gene3D" id="3.40.50.10140">
    <property type="entry name" value="Toll/interleukin-1 receptor homology (TIR) domain"/>
    <property type="match status" value="3"/>
</dbReference>
<feature type="repeat" description="WD" evidence="3">
    <location>
        <begin position="772"/>
        <end position="806"/>
    </location>
</feature>
<protein>
    <submittedName>
        <fullName evidence="6">TIR domain-containing protein</fullName>
    </submittedName>
</protein>
<accession>A0A6B3NFZ1</accession>
<keyword evidence="4" id="KW-0812">Transmembrane</keyword>
<dbReference type="EMBL" id="JAAHFQ010000435">
    <property type="protein sequence ID" value="NER29815.1"/>
    <property type="molecule type" value="Genomic_DNA"/>
</dbReference>
<sequence>MNSFFDAFISYGRADSKSFASKLNSRLTKLGFNVWFDQTDIPPAVDWQHQIDDGIEHSHNFIFIIAPHSLKSPYCLKEIQQALKCNKRIIPLLHVAPTDCWDKMHPTISKINWIYCQDSIDDFEEAFTKLINSIQHQADYVEHHTKLLIKALEWERHHKQTNYLLIGSERIQAESWLKVRFVDEQPPCLPTDLHCEFIGESTKNANNLLTQVFISYCEQDKDIKEKVGKTLRREGFTVWTHETDLKTGIEFQKAINEGIEAADNIVYLLSTSSLQSKYCQQELKHSLAHNKRLITLLIETVDFQQIPPEISRLQFIDFTNHGNEERYRLSAAQLLKELNQDPRYYEEHKILLVKGLKWLRQNRNRSLLLQGHNLQYYQNWIKVNEQRSEHPPLPLHIEFIVASSNQAAELSQEVFISYSRTDSDFARKLNEALQTQGKTTWFDQESIPPGSDFQQEIYRGIESSDNFLFIISPSSTNSPYCYGEVEYAQKLNKRLLTVLYLEVATKDLHPLLAKVQWIDFRRYRGNFYANFSELIRTIDLDREHVRSHTKWSQRALEWELKDKSSDLLLRGSELSAAQTWLYEIEQHNKQPPVTLLQKAFIEASKERQTFYLRQEEQQKQRELEYQRTQRKTSRKLIFVAISAAIVTMGLSMFAGIVYRNDVINQIRALIASSETKLRSNQELEAWLTILKAGKELKKPFLQVFKPNQKLKNQVVNMLLKLVYIGKERNRLEGHHEAVESVSFSPDGQTIATASLDHTVKLWNRHGHLIRTLEGHQDAVMVVSFSPDSQTIATGSLDKTVKLWNLEGKLLKTLKGHTDGVVSISFSPINQASSQRFSQAIATAGYDRTVKVWTVDGQLQHTLSGHTGIVRVVRFSPDGQTIASADSDGIVRFWNRQGQLNATLDRQEGEISDISFSPDGQTLATVSSDLNQKLKLWNWRQGILKKTLHTYSDGVLSLSFSPNGKTIATAGKDGAIILQNLEGRQTTTLKKHQGRVNSISFSPDGNILASASNDNKVKIWQLNNSWLTVLRGHQASVYRKSLSEDSRLFSSVGDNRSAKTWKGNTPLLANTRENDQVKSWGWDSRVLPQLNFDAGEIIGVSFSPDGKIIATASSDNTVKLWSREGKLLNTSIEHYGLRGINFSPDGKIITTIGVEGTVKLWNRQGKEIATIEGNVSEVEAVSFSPQGQMIATASVEGTVKLWNFDGTLITTLIGIGHDTEIDNLSFSLDGNTLASESSDNIVILWNVENFTFDDLMVRGCNWIEDYLQTRATLEEENICINLE</sequence>
<keyword evidence="1 3" id="KW-0853">WD repeat</keyword>
<evidence type="ECO:0000313" key="6">
    <source>
        <dbReference type="EMBL" id="NER29815.1"/>
    </source>
</evidence>
<feature type="repeat" description="WD" evidence="3">
    <location>
        <begin position="1213"/>
        <end position="1248"/>
    </location>
</feature>
<gene>
    <name evidence="6" type="ORF">F6J89_19895</name>
</gene>
<feature type="repeat" description="WD" evidence="3">
    <location>
        <begin position="862"/>
        <end position="894"/>
    </location>
</feature>
<feature type="transmembrane region" description="Helical" evidence="4">
    <location>
        <begin position="636"/>
        <end position="658"/>
    </location>
</feature>
<keyword evidence="4" id="KW-0472">Membrane</keyword>
<feature type="repeat" description="WD" evidence="3">
    <location>
        <begin position="1139"/>
        <end position="1161"/>
    </location>
</feature>
<dbReference type="SMART" id="SM00320">
    <property type="entry name" value="WD40"/>
    <property type="match status" value="12"/>
</dbReference>
<dbReference type="PANTHER" id="PTHR19848">
    <property type="entry name" value="WD40 REPEAT PROTEIN"/>
    <property type="match status" value="1"/>
</dbReference>
<evidence type="ECO:0000256" key="4">
    <source>
        <dbReference type="SAM" id="Phobius"/>
    </source>
</evidence>
<evidence type="ECO:0000256" key="3">
    <source>
        <dbReference type="PROSITE-ProRule" id="PRU00221"/>
    </source>
</evidence>
<feature type="repeat" description="WD" evidence="3">
    <location>
        <begin position="1089"/>
        <end position="1121"/>
    </location>
</feature>
<reference evidence="6" key="1">
    <citation type="submission" date="2019-11" db="EMBL/GenBank/DDBJ databases">
        <title>Genomic insights into an expanded diversity of filamentous marine cyanobacteria reveals the extraordinary biosynthetic potential of Moorea and Okeania.</title>
        <authorList>
            <person name="Ferreira Leao T."/>
            <person name="Wang M."/>
            <person name="Moss N."/>
            <person name="Da Silva R."/>
            <person name="Sanders J."/>
            <person name="Nurk S."/>
            <person name="Gurevich A."/>
            <person name="Humphrey G."/>
            <person name="Reher R."/>
            <person name="Zhu Q."/>
            <person name="Belda-Ferre P."/>
            <person name="Glukhov E."/>
            <person name="Rex R."/>
            <person name="Dorrestein P.C."/>
            <person name="Knight R."/>
            <person name="Pevzner P."/>
            <person name="Gerwick W.H."/>
            <person name="Gerwick L."/>
        </authorList>
    </citation>
    <scope>NUCLEOTIDE SEQUENCE</scope>
    <source>
        <strain evidence="6">SIO1C4</strain>
    </source>
</reference>
<feature type="domain" description="TIR" evidence="5">
    <location>
        <begin position="208"/>
        <end position="338"/>
    </location>
</feature>
<dbReference type="InterPro" id="IPR015943">
    <property type="entry name" value="WD40/YVTN_repeat-like_dom_sf"/>
</dbReference>
<dbReference type="InterPro" id="IPR001680">
    <property type="entry name" value="WD40_rpt"/>
</dbReference>
<dbReference type="InterPro" id="IPR036322">
    <property type="entry name" value="WD40_repeat_dom_sf"/>
</dbReference>
<dbReference type="PRINTS" id="PR00320">
    <property type="entry name" value="GPROTEINBRPT"/>
</dbReference>
<dbReference type="PROSITE" id="PS00678">
    <property type="entry name" value="WD_REPEATS_1"/>
    <property type="match status" value="1"/>
</dbReference>
<dbReference type="InterPro" id="IPR020472">
    <property type="entry name" value="WD40_PAC1"/>
</dbReference>
<organism evidence="6">
    <name type="scientific">Symploca sp. SIO1C4</name>
    <dbReference type="NCBI Taxonomy" id="2607765"/>
    <lineage>
        <taxon>Bacteria</taxon>
        <taxon>Bacillati</taxon>
        <taxon>Cyanobacteriota</taxon>
        <taxon>Cyanophyceae</taxon>
        <taxon>Coleofasciculales</taxon>
        <taxon>Coleofasciculaceae</taxon>
        <taxon>Symploca</taxon>
    </lineage>
</organism>
<dbReference type="InterPro" id="IPR035897">
    <property type="entry name" value="Toll_tir_struct_dom_sf"/>
</dbReference>
<evidence type="ECO:0000259" key="5">
    <source>
        <dbReference type="PROSITE" id="PS50104"/>
    </source>
</evidence>
<dbReference type="InterPro" id="IPR000157">
    <property type="entry name" value="TIR_dom"/>
</dbReference>
<evidence type="ECO:0000256" key="2">
    <source>
        <dbReference type="ARBA" id="ARBA00022737"/>
    </source>
</evidence>
<dbReference type="PROSITE" id="PS50104">
    <property type="entry name" value="TIR"/>
    <property type="match status" value="3"/>
</dbReference>
<name>A0A6B3NFZ1_9CYAN</name>
<dbReference type="InterPro" id="IPR019775">
    <property type="entry name" value="WD40_repeat_CS"/>
</dbReference>
<dbReference type="GO" id="GO:0007165">
    <property type="term" value="P:signal transduction"/>
    <property type="evidence" value="ECO:0007669"/>
    <property type="project" value="InterPro"/>
</dbReference>
<feature type="repeat" description="WD" evidence="3">
    <location>
        <begin position="813"/>
        <end position="855"/>
    </location>
</feature>
<dbReference type="Pfam" id="PF13676">
    <property type="entry name" value="TIR_2"/>
    <property type="match status" value="3"/>
</dbReference>
<keyword evidence="2" id="KW-0677">Repeat</keyword>
<feature type="domain" description="TIR" evidence="5">
    <location>
        <begin position="3"/>
        <end position="152"/>
    </location>
</feature>
<dbReference type="SUPFAM" id="SSF52200">
    <property type="entry name" value="Toll/Interleukin receptor TIR domain"/>
    <property type="match status" value="3"/>
</dbReference>
<dbReference type="PROSITE" id="PS50082">
    <property type="entry name" value="WD_REPEATS_2"/>
    <property type="match status" value="11"/>
</dbReference>
<feature type="repeat" description="WD" evidence="3">
    <location>
        <begin position="1029"/>
        <end position="1061"/>
    </location>
</feature>